<evidence type="ECO:0000256" key="7">
    <source>
        <dbReference type="ARBA" id="ARBA00023317"/>
    </source>
</evidence>
<accession>A0A1V5MH91</accession>
<dbReference type="InterPro" id="IPR016105">
    <property type="entry name" value="Pyr-dep_his/arg-deCO2ase_sand"/>
</dbReference>
<dbReference type="PANTHER" id="PTHR40438">
    <property type="entry name" value="PYRUVOYL-DEPENDENT ARGININE DECARBOXYLASE"/>
    <property type="match status" value="1"/>
</dbReference>
<evidence type="ECO:0000256" key="1">
    <source>
        <dbReference type="ARBA" id="ARBA00001928"/>
    </source>
</evidence>
<dbReference type="GO" id="GO:0008792">
    <property type="term" value="F:arginine decarboxylase activity"/>
    <property type="evidence" value="ECO:0007669"/>
    <property type="project" value="UniProtKB-EC"/>
</dbReference>
<evidence type="ECO:0000256" key="8">
    <source>
        <dbReference type="ARBA" id="ARBA00049309"/>
    </source>
</evidence>
<name>A0A1V5MH91_UNCT6</name>
<dbReference type="EC" id="4.1.1.19" evidence="3"/>
<dbReference type="Gene3D" id="3.50.20.10">
    <property type="entry name" value="Pyruvoyl-Dependent Histidine Decarboxylase, subunit B"/>
    <property type="match status" value="1"/>
</dbReference>
<dbReference type="NCBIfam" id="TIGR00286">
    <property type="entry name" value="pyruvoyl-dependent arginine decarboxylase"/>
    <property type="match status" value="1"/>
</dbReference>
<evidence type="ECO:0000256" key="4">
    <source>
        <dbReference type="ARBA" id="ARBA00014727"/>
    </source>
</evidence>
<dbReference type="SFLD" id="SFLDG01170">
    <property type="entry name" value="Pyruvoyl-dependent_arginine_de"/>
    <property type="match status" value="1"/>
</dbReference>
<evidence type="ECO:0000256" key="5">
    <source>
        <dbReference type="ARBA" id="ARBA00022793"/>
    </source>
</evidence>
<dbReference type="PANTHER" id="PTHR40438:SF1">
    <property type="entry name" value="PYRUVOYL-DEPENDENT ARGININE DECARBOXYLASE"/>
    <property type="match status" value="1"/>
</dbReference>
<sequence>MIEHASREARFPHDFTAKHIFLTKGVGRDKEKLTSFEQALRNAGIAPFNLVHISSIFPPGARLITRERGLKMLKHGQILFCVMSRNETNEPHRLITASLGLAIPKNTEKYGYLSEFSGFGMTDERSGDYAEDLAATMLATILGVKFDPDSSYDEKKQVWRLSREIVRTTNVTQSAVGDKNGRWTTVVTAAVFVL</sequence>
<keyword evidence="6" id="KW-0456">Lyase</keyword>
<dbReference type="HAMAP" id="MF_01404">
    <property type="entry name" value="PvlArgDC"/>
    <property type="match status" value="1"/>
</dbReference>
<dbReference type="SFLD" id="SFLDS00055">
    <property type="entry name" value="Pyruvoyl-Dependent_Histidine/A"/>
    <property type="match status" value="1"/>
</dbReference>
<dbReference type="GO" id="GO:0006527">
    <property type="term" value="P:L-arginine catabolic process"/>
    <property type="evidence" value="ECO:0007669"/>
    <property type="project" value="InterPro"/>
</dbReference>
<proteinExistence type="inferred from homology"/>
<organism evidence="9">
    <name type="scientific">candidate division TA06 bacterium ADurb.Bin417</name>
    <dbReference type="NCBI Taxonomy" id="1852828"/>
    <lineage>
        <taxon>Bacteria</taxon>
        <taxon>Bacteria division TA06</taxon>
    </lineage>
</organism>
<dbReference type="Proteomes" id="UP000485484">
    <property type="component" value="Unassembled WGS sequence"/>
</dbReference>
<dbReference type="SUPFAM" id="SSF56271">
    <property type="entry name" value="Pyruvoyl-dependent histidine and arginine decarboxylases"/>
    <property type="match status" value="1"/>
</dbReference>
<keyword evidence="7" id="KW-0670">Pyruvate</keyword>
<gene>
    <name evidence="9" type="ORF">BWY73_00714</name>
</gene>
<evidence type="ECO:0000256" key="6">
    <source>
        <dbReference type="ARBA" id="ARBA00023239"/>
    </source>
</evidence>
<evidence type="ECO:0000256" key="2">
    <source>
        <dbReference type="ARBA" id="ARBA00008611"/>
    </source>
</evidence>
<comment type="similarity">
    <text evidence="2">Belongs to the pyruvoyl-dependent arginine decarboxylase family.</text>
</comment>
<reference evidence="9" key="1">
    <citation type="submission" date="2017-02" db="EMBL/GenBank/DDBJ databases">
        <title>Delving into the versatile metabolic prowess of the omnipresent phylum Bacteroidetes.</title>
        <authorList>
            <person name="Nobu M.K."/>
            <person name="Mei R."/>
            <person name="Narihiro T."/>
            <person name="Kuroda K."/>
            <person name="Liu W.-T."/>
        </authorList>
    </citation>
    <scope>NUCLEOTIDE SEQUENCE</scope>
    <source>
        <strain evidence="9">ADurb.Bin417</strain>
    </source>
</reference>
<dbReference type="InterPro" id="IPR002724">
    <property type="entry name" value="Pyruvoyl-dep_arg_deCO2ase"/>
</dbReference>
<comment type="catalytic activity">
    <reaction evidence="8">
        <text>L-arginine + H(+) = agmatine + CO2</text>
        <dbReference type="Rhea" id="RHEA:17641"/>
        <dbReference type="ChEBI" id="CHEBI:15378"/>
        <dbReference type="ChEBI" id="CHEBI:16526"/>
        <dbReference type="ChEBI" id="CHEBI:32682"/>
        <dbReference type="ChEBI" id="CHEBI:58145"/>
        <dbReference type="EC" id="4.1.1.19"/>
    </reaction>
</comment>
<evidence type="ECO:0000313" key="9">
    <source>
        <dbReference type="EMBL" id="OPZ92617.1"/>
    </source>
</evidence>
<protein>
    <recommendedName>
        <fullName evidence="4">Pyruvoyl-dependent arginine decarboxylase AaxB</fullName>
        <ecNumber evidence="3">4.1.1.19</ecNumber>
    </recommendedName>
</protein>
<comment type="cofactor">
    <cofactor evidence="1">
        <name>pyruvate</name>
        <dbReference type="ChEBI" id="CHEBI:15361"/>
    </cofactor>
</comment>
<evidence type="ECO:0000256" key="3">
    <source>
        <dbReference type="ARBA" id="ARBA00012426"/>
    </source>
</evidence>
<comment type="caution">
    <text evidence="9">The sequence shown here is derived from an EMBL/GenBank/DDBJ whole genome shotgun (WGS) entry which is preliminary data.</text>
</comment>
<dbReference type="EMBL" id="MWAK01000081">
    <property type="protein sequence ID" value="OPZ92617.1"/>
    <property type="molecule type" value="Genomic_DNA"/>
</dbReference>
<dbReference type="AlphaFoldDB" id="A0A1V5MH91"/>
<dbReference type="InterPro" id="IPR016104">
    <property type="entry name" value="Pyr-dep_his/arg-deCO2ase"/>
</dbReference>
<keyword evidence="5" id="KW-0210">Decarboxylase</keyword>
<dbReference type="PIRSF" id="PIRSF005216">
    <property type="entry name" value="Pyruvoyl-dep_arg_deCO2ase"/>
    <property type="match status" value="1"/>
</dbReference>
<dbReference type="Pfam" id="PF01862">
    <property type="entry name" value="PvlArgDC"/>
    <property type="match status" value="1"/>
</dbReference>